<evidence type="ECO:0000256" key="3">
    <source>
        <dbReference type="ARBA" id="ARBA00022553"/>
    </source>
</evidence>
<dbReference type="InterPro" id="IPR000700">
    <property type="entry name" value="PAS-assoc_C"/>
</dbReference>
<dbReference type="Pfam" id="PF00512">
    <property type="entry name" value="HisKA"/>
    <property type="match status" value="1"/>
</dbReference>
<evidence type="ECO:0000256" key="5">
    <source>
        <dbReference type="ARBA" id="ARBA00022777"/>
    </source>
</evidence>
<sequence>MLHVDDDPAFADLTATYLERADDRFAVETATSADDGLDRLVGGEFDCVVSDHDMPGRNGLELLRSVRAEYPNLPFILFTGKGSEEVASEAISAGVTDYLQKEPGTEQYAILANRVRNAVERTVAQRERERHLNAIETAHEGIGILDEDERFVYVNQAYAELYGYDSETLVGEHWGRLYDDETARTIDEEVRPTLDASGRWQGEKTGVRADGTTFVAEHTITTTDHGEFVCLVRDLTERKRRERRFEAVFNNMYSFVGLLDPDGTVVEANETALAFGGLSREDVAGTPLWETGWFAPNEGSRTNVRAAVERAASGEQYRDQLRVRGADGDAVVDLLVRPVTDEAGEVTLLLWEGRDVTERRRRTRELETLVDNLPGVVYRGTADGGWPMEEVGGRVEHLTGYSASELGSQGGPCGDELVHEDDREEWRETTRAAAERQESFELTYRIVTKEGTTKWVWERGQGVSAVEGGAEHLEGFITDITARREVTEELQRERAFVEQALDTLDELFYVVGEDGDLQRWNRRFADVTGYTDEELSGMDAAEFFPDDERERIADAIDRTLTTGKVIVEADLLTKEGDRKPYEFSGSRLRHSERDVVGLVGVGRELGGRKRHERTHERRNGRLDEFARTVSHDLASPLNVAQGRIELAREECDSEHLSEAAGAVSRAQELVEDAATLAQEDDRSGDVEAVDLSPTVRDCWRNTETAEATLVVDTELTIRAVRSRLQQLLENLIRNAVEHGGDTVVVRVGGTDGGFYVADDGPGIPEGERDEVFEPGYSTGEDGSGFGLWIVSRVADDHGWEVEVTASEEGGTRHDITGVDIVE</sequence>
<dbReference type="Pfam" id="PF08447">
    <property type="entry name" value="PAS_3"/>
    <property type="match status" value="1"/>
</dbReference>
<dbReference type="Gene3D" id="3.40.50.2300">
    <property type="match status" value="1"/>
</dbReference>
<dbReference type="NCBIfam" id="TIGR00229">
    <property type="entry name" value="sensory_box"/>
    <property type="match status" value="4"/>
</dbReference>
<dbReference type="CDD" id="cd00156">
    <property type="entry name" value="REC"/>
    <property type="match status" value="1"/>
</dbReference>
<feature type="domain" description="PAS" evidence="9">
    <location>
        <begin position="362"/>
        <end position="437"/>
    </location>
</feature>
<dbReference type="CDD" id="cd00075">
    <property type="entry name" value="HATPase"/>
    <property type="match status" value="1"/>
</dbReference>
<dbReference type="Pfam" id="PF00072">
    <property type="entry name" value="Response_reg"/>
    <property type="match status" value="1"/>
</dbReference>
<dbReference type="PROSITE" id="PS50110">
    <property type="entry name" value="RESPONSE_REGULATORY"/>
    <property type="match status" value="1"/>
</dbReference>
<dbReference type="InterPro" id="IPR052162">
    <property type="entry name" value="Sensor_kinase/Photoreceptor"/>
</dbReference>
<dbReference type="SMART" id="SM00448">
    <property type="entry name" value="REC"/>
    <property type="match status" value="1"/>
</dbReference>
<dbReference type="AlphaFoldDB" id="V4GS47"/>
<feature type="domain" description="Response regulatory" evidence="8">
    <location>
        <begin position="1"/>
        <end position="116"/>
    </location>
</feature>
<dbReference type="InterPro" id="IPR013656">
    <property type="entry name" value="PAS_4"/>
</dbReference>
<dbReference type="InterPro" id="IPR000014">
    <property type="entry name" value="PAS"/>
</dbReference>
<dbReference type="PROSITE" id="PS50109">
    <property type="entry name" value="HIS_KIN"/>
    <property type="match status" value="1"/>
</dbReference>
<dbReference type="Gene3D" id="3.30.450.20">
    <property type="entry name" value="PAS domain"/>
    <property type="match status" value="4"/>
</dbReference>
<dbReference type="InterPro" id="IPR011006">
    <property type="entry name" value="CheY-like_superfamily"/>
</dbReference>
<dbReference type="EC" id="2.7.13.3" evidence="2"/>
<dbReference type="Gene3D" id="1.10.287.130">
    <property type="match status" value="1"/>
</dbReference>
<evidence type="ECO:0000256" key="1">
    <source>
        <dbReference type="ARBA" id="ARBA00000085"/>
    </source>
</evidence>
<dbReference type="PANTHER" id="PTHR43304">
    <property type="entry name" value="PHYTOCHROME-LIKE PROTEIN CPH1"/>
    <property type="match status" value="1"/>
</dbReference>
<keyword evidence="5 11" id="KW-0418">Kinase</keyword>
<feature type="domain" description="PAS" evidence="9">
    <location>
        <begin position="127"/>
        <end position="197"/>
    </location>
</feature>
<comment type="catalytic activity">
    <reaction evidence="1">
        <text>ATP + protein L-histidine = ADP + protein N-phospho-L-histidine.</text>
        <dbReference type="EC" id="2.7.13.3"/>
    </reaction>
</comment>
<dbReference type="SUPFAM" id="SSF55785">
    <property type="entry name" value="PYP-like sensor domain (PAS domain)"/>
    <property type="match status" value="4"/>
</dbReference>
<dbReference type="InterPro" id="IPR013655">
    <property type="entry name" value="PAS_fold_3"/>
</dbReference>
<evidence type="ECO:0000313" key="11">
    <source>
        <dbReference type="EMBL" id="ESP87896.1"/>
    </source>
</evidence>
<dbReference type="SUPFAM" id="SSF55874">
    <property type="entry name" value="ATPase domain of HSP90 chaperone/DNA topoisomerase II/histidine kinase"/>
    <property type="match status" value="1"/>
</dbReference>
<dbReference type="SMART" id="SM00387">
    <property type="entry name" value="HATPase_c"/>
    <property type="match status" value="1"/>
</dbReference>
<dbReference type="Pfam" id="PF08448">
    <property type="entry name" value="PAS_4"/>
    <property type="match status" value="2"/>
</dbReference>
<accession>V4GS47</accession>
<name>V4GS47_9EURY</name>
<protein>
    <recommendedName>
        <fullName evidence="2">histidine kinase</fullName>
        <ecNumber evidence="2">2.7.13.3</ecNumber>
    </recommendedName>
</protein>
<feature type="domain" description="PAS" evidence="9">
    <location>
        <begin position="493"/>
        <end position="563"/>
    </location>
</feature>
<evidence type="ECO:0000259" key="7">
    <source>
        <dbReference type="PROSITE" id="PS50109"/>
    </source>
</evidence>
<keyword evidence="12" id="KW-1185">Reference proteome</keyword>
<reference evidence="11 12" key="1">
    <citation type="journal article" date="2013" name="Genome Announc.">
        <title>Draft Genome Sequence of 'Candidatus Halobonum tyrrellensis' Strain G22, Isolated from the Hypersaline Waters of Lake Tyrrell, Australia.</title>
        <authorList>
            <person name="Ugalde J.A."/>
            <person name="Narasingarao P."/>
            <person name="Kuo S."/>
            <person name="Podell S."/>
            <person name="Allen E.E."/>
        </authorList>
    </citation>
    <scope>NUCLEOTIDE SEQUENCE [LARGE SCALE GENOMIC DNA]</scope>
    <source>
        <strain evidence="11 12">G22</strain>
    </source>
</reference>
<dbReference type="Pfam" id="PF02518">
    <property type="entry name" value="HATPase_c"/>
    <property type="match status" value="1"/>
</dbReference>
<feature type="domain" description="PAC" evidence="10">
    <location>
        <begin position="440"/>
        <end position="492"/>
    </location>
</feature>
<dbReference type="CDD" id="cd00082">
    <property type="entry name" value="HisKA"/>
    <property type="match status" value="1"/>
</dbReference>
<dbReference type="Proteomes" id="UP000017840">
    <property type="component" value="Unassembled WGS sequence"/>
</dbReference>
<proteinExistence type="predicted"/>
<evidence type="ECO:0000256" key="4">
    <source>
        <dbReference type="ARBA" id="ARBA00022679"/>
    </source>
</evidence>
<evidence type="ECO:0000256" key="6">
    <source>
        <dbReference type="PROSITE-ProRule" id="PRU00169"/>
    </source>
</evidence>
<dbReference type="eggNOG" id="arCOG02387">
    <property type="taxonomic scope" value="Archaea"/>
</dbReference>
<keyword evidence="4" id="KW-0808">Transferase</keyword>
<evidence type="ECO:0000259" key="8">
    <source>
        <dbReference type="PROSITE" id="PS50110"/>
    </source>
</evidence>
<comment type="caution">
    <text evidence="11">The sequence shown here is derived from an EMBL/GenBank/DDBJ whole genome shotgun (WGS) entry which is preliminary data.</text>
</comment>
<dbReference type="PANTHER" id="PTHR43304:SF1">
    <property type="entry name" value="PAC DOMAIN-CONTAINING PROTEIN"/>
    <property type="match status" value="1"/>
</dbReference>
<dbReference type="PROSITE" id="PS50112">
    <property type="entry name" value="PAS"/>
    <property type="match status" value="4"/>
</dbReference>
<evidence type="ECO:0000259" key="10">
    <source>
        <dbReference type="PROSITE" id="PS50113"/>
    </source>
</evidence>
<dbReference type="SMART" id="SM00388">
    <property type="entry name" value="HisKA"/>
    <property type="match status" value="1"/>
</dbReference>
<dbReference type="GO" id="GO:0000155">
    <property type="term" value="F:phosphorelay sensor kinase activity"/>
    <property type="evidence" value="ECO:0007669"/>
    <property type="project" value="InterPro"/>
</dbReference>
<organism evidence="11 12">
    <name type="scientific">Candidatus Halobonum tyrrellensis G22</name>
    <dbReference type="NCBI Taxonomy" id="1324957"/>
    <lineage>
        <taxon>Archaea</taxon>
        <taxon>Methanobacteriati</taxon>
        <taxon>Methanobacteriota</taxon>
        <taxon>Stenosarchaea group</taxon>
        <taxon>Halobacteria</taxon>
        <taxon>Halobacteriales</taxon>
        <taxon>Haloferacaceae</taxon>
        <taxon>Candidatus Halobonum</taxon>
    </lineage>
</organism>
<feature type="domain" description="PAC" evidence="10">
    <location>
        <begin position="317"/>
        <end position="368"/>
    </location>
</feature>
<dbReference type="InterPro" id="IPR003661">
    <property type="entry name" value="HisK_dim/P_dom"/>
</dbReference>
<dbReference type="CDD" id="cd00130">
    <property type="entry name" value="PAS"/>
    <property type="match status" value="4"/>
</dbReference>
<dbReference type="InterPro" id="IPR001610">
    <property type="entry name" value="PAC"/>
</dbReference>
<dbReference type="PROSITE" id="PS50113">
    <property type="entry name" value="PAC"/>
    <property type="match status" value="2"/>
</dbReference>
<dbReference type="InterPro" id="IPR003594">
    <property type="entry name" value="HATPase_dom"/>
</dbReference>
<dbReference type="SMART" id="SM00091">
    <property type="entry name" value="PAS"/>
    <property type="match status" value="4"/>
</dbReference>
<dbReference type="InterPro" id="IPR001789">
    <property type="entry name" value="Sig_transdc_resp-reg_receiver"/>
</dbReference>
<evidence type="ECO:0000256" key="2">
    <source>
        <dbReference type="ARBA" id="ARBA00012438"/>
    </source>
</evidence>
<feature type="domain" description="PAS" evidence="9">
    <location>
        <begin position="241"/>
        <end position="285"/>
    </location>
</feature>
<dbReference type="InterPro" id="IPR036890">
    <property type="entry name" value="HATPase_C_sf"/>
</dbReference>
<dbReference type="InterPro" id="IPR036097">
    <property type="entry name" value="HisK_dim/P_sf"/>
</dbReference>
<dbReference type="InterPro" id="IPR035965">
    <property type="entry name" value="PAS-like_dom_sf"/>
</dbReference>
<dbReference type="STRING" id="1324957.K933_11286"/>
<feature type="modified residue" description="4-aspartylphosphate" evidence="6">
    <location>
        <position position="51"/>
    </location>
</feature>
<dbReference type="EMBL" id="ASGZ01000037">
    <property type="protein sequence ID" value="ESP87896.1"/>
    <property type="molecule type" value="Genomic_DNA"/>
</dbReference>
<dbReference type="InterPro" id="IPR005467">
    <property type="entry name" value="His_kinase_dom"/>
</dbReference>
<dbReference type="SUPFAM" id="SSF47384">
    <property type="entry name" value="Homodimeric domain of signal transducing histidine kinase"/>
    <property type="match status" value="1"/>
</dbReference>
<evidence type="ECO:0000259" key="9">
    <source>
        <dbReference type="PROSITE" id="PS50112"/>
    </source>
</evidence>
<evidence type="ECO:0000313" key="12">
    <source>
        <dbReference type="Proteomes" id="UP000017840"/>
    </source>
</evidence>
<keyword evidence="3 6" id="KW-0597">Phosphoprotein</keyword>
<dbReference type="Pfam" id="PF13426">
    <property type="entry name" value="PAS_9"/>
    <property type="match status" value="1"/>
</dbReference>
<dbReference type="PATRIC" id="fig|1324957.4.peg.2292"/>
<dbReference type="Gene3D" id="3.30.565.10">
    <property type="entry name" value="Histidine kinase-like ATPase, C-terminal domain"/>
    <property type="match status" value="1"/>
</dbReference>
<dbReference type="SMART" id="SM00086">
    <property type="entry name" value="PAC"/>
    <property type="match status" value="4"/>
</dbReference>
<dbReference type="SUPFAM" id="SSF52172">
    <property type="entry name" value="CheY-like"/>
    <property type="match status" value="1"/>
</dbReference>
<feature type="domain" description="Histidine kinase" evidence="7">
    <location>
        <begin position="628"/>
        <end position="811"/>
    </location>
</feature>
<gene>
    <name evidence="11" type="ORF">K933_11286</name>
</gene>